<dbReference type="RefSeq" id="WP_249314684.1">
    <property type="nucleotide sequence ID" value="NZ_JACRSR010000001.1"/>
</dbReference>
<dbReference type="PANTHER" id="PTHR43401">
    <property type="entry name" value="L-THREONINE 3-DEHYDROGENASE"/>
    <property type="match status" value="1"/>
</dbReference>
<dbReference type="Pfam" id="PF00107">
    <property type="entry name" value="ADH_zinc_N"/>
    <property type="match status" value="1"/>
</dbReference>
<dbReference type="Proteomes" id="UP000623172">
    <property type="component" value="Unassembled WGS sequence"/>
</dbReference>
<reference evidence="7" key="1">
    <citation type="submission" date="2020-08" db="EMBL/GenBank/DDBJ databases">
        <title>Genome public.</title>
        <authorList>
            <person name="Liu C."/>
            <person name="Sun Q."/>
        </authorList>
    </citation>
    <scope>NUCLEOTIDE SEQUENCE</scope>
    <source>
        <strain evidence="7">NSJ-53</strain>
    </source>
</reference>
<evidence type="ECO:0000256" key="4">
    <source>
        <dbReference type="RuleBase" id="RU361277"/>
    </source>
</evidence>
<accession>A0A926D4E5</accession>
<gene>
    <name evidence="7" type="ORF">H8696_02510</name>
</gene>
<dbReference type="AlphaFoldDB" id="A0A926D4E5"/>
<dbReference type="PANTHER" id="PTHR43401:SF2">
    <property type="entry name" value="L-THREONINE 3-DEHYDROGENASE"/>
    <property type="match status" value="1"/>
</dbReference>
<dbReference type="GO" id="GO:0008270">
    <property type="term" value="F:zinc ion binding"/>
    <property type="evidence" value="ECO:0007669"/>
    <property type="project" value="InterPro"/>
</dbReference>
<dbReference type="InterPro" id="IPR013154">
    <property type="entry name" value="ADH-like_N"/>
</dbReference>
<keyword evidence="1 4" id="KW-0479">Metal-binding</keyword>
<organism evidence="7 8">
    <name type="scientific">Gehongia tenuis</name>
    <dbReference type="NCBI Taxonomy" id="2763655"/>
    <lineage>
        <taxon>Bacteria</taxon>
        <taxon>Bacillati</taxon>
        <taxon>Bacillota</taxon>
        <taxon>Clostridia</taxon>
        <taxon>Christensenellales</taxon>
        <taxon>Christensenellaceae</taxon>
        <taxon>Gehongia</taxon>
    </lineage>
</organism>
<evidence type="ECO:0000256" key="2">
    <source>
        <dbReference type="ARBA" id="ARBA00022833"/>
    </source>
</evidence>
<protein>
    <submittedName>
        <fullName evidence="7">Zinc-binding dehydrogenase</fullName>
    </submittedName>
</protein>
<dbReference type="InterPro" id="IPR002328">
    <property type="entry name" value="ADH_Zn_CS"/>
</dbReference>
<comment type="caution">
    <text evidence="7">The sequence shown here is derived from an EMBL/GenBank/DDBJ whole genome shotgun (WGS) entry which is preliminary data.</text>
</comment>
<keyword evidence="2 4" id="KW-0862">Zinc</keyword>
<evidence type="ECO:0000256" key="3">
    <source>
        <dbReference type="ARBA" id="ARBA00023002"/>
    </source>
</evidence>
<dbReference type="InterPro" id="IPR036291">
    <property type="entry name" value="NAD(P)-bd_dom_sf"/>
</dbReference>
<evidence type="ECO:0000313" key="7">
    <source>
        <dbReference type="EMBL" id="MBC8530714.1"/>
    </source>
</evidence>
<keyword evidence="8" id="KW-1185">Reference proteome</keyword>
<keyword evidence="3" id="KW-0560">Oxidoreductase</keyword>
<dbReference type="SUPFAM" id="SSF51735">
    <property type="entry name" value="NAD(P)-binding Rossmann-fold domains"/>
    <property type="match status" value="1"/>
</dbReference>
<name>A0A926D4E5_9FIRM</name>
<dbReference type="EMBL" id="JACRSR010000001">
    <property type="protein sequence ID" value="MBC8530714.1"/>
    <property type="molecule type" value="Genomic_DNA"/>
</dbReference>
<comment type="similarity">
    <text evidence="4">Belongs to the zinc-containing alcohol dehydrogenase family.</text>
</comment>
<sequence>MKHIISTGPMKSQIVDEPMPTITDDQLLIKTKYVGVCRSEHDDWKVAEAGQQFGHEPMGYVAEVGKNVKGFAVGDRVSGLWGGSLPGSGGMVEYGVATPGKDVVVKLPDCLSDEEAILEPLACIASAVSKVKKGVPGDKIAVVGTGYMGCGAISLLKACGAYVVAVDIRPESREWAKRYGADEVYTPEEAWEKFEAHMDPSEGFLGFDAVMEWGETNESLDLAIHMTKMCGQLCIGAYHTGGKRLVDVQRLNVMAIDCLSTHPRELELSRSGAENAARMLASGEWKFRNVPTRIYPRNMFDQAQADLEVKYGKFVKAAVDMTMEDGEPYIIGE</sequence>
<evidence type="ECO:0000259" key="5">
    <source>
        <dbReference type="Pfam" id="PF00107"/>
    </source>
</evidence>
<dbReference type="Gene3D" id="3.90.180.10">
    <property type="entry name" value="Medium-chain alcohol dehydrogenases, catalytic domain"/>
    <property type="match status" value="2"/>
</dbReference>
<proteinExistence type="inferred from homology"/>
<evidence type="ECO:0000256" key="1">
    <source>
        <dbReference type="ARBA" id="ARBA00022723"/>
    </source>
</evidence>
<dbReference type="Pfam" id="PF08240">
    <property type="entry name" value="ADH_N"/>
    <property type="match status" value="1"/>
</dbReference>
<dbReference type="InterPro" id="IPR013149">
    <property type="entry name" value="ADH-like_C"/>
</dbReference>
<dbReference type="Gene3D" id="3.40.50.720">
    <property type="entry name" value="NAD(P)-binding Rossmann-like Domain"/>
    <property type="match status" value="1"/>
</dbReference>
<evidence type="ECO:0000313" key="8">
    <source>
        <dbReference type="Proteomes" id="UP000623172"/>
    </source>
</evidence>
<dbReference type="SUPFAM" id="SSF50129">
    <property type="entry name" value="GroES-like"/>
    <property type="match status" value="1"/>
</dbReference>
<dbReference type="PROSITE" id="PS00059">
    <property type="entry name" value="ADH_ZINC"/>
    <property type="match status" value="1"/>
</dbReference>
<feature type="domain" description="Alcohol dehydrogenase-like C-terminal" evidence="5">
    <location>
        <begin position="149"/>
        <end position="250"/>
    </location>
</feature>
<dbReference type="InterPro" id="IPR050129">
    <property type="entry name" value="Zn_alcohol_dh"/>
</dbReference>
<feature type="domain" description="Alcohol dehydrogenase-like N-terminal" evidence="6">
    <location>
        <begin position="24"/>
        <end position="109"/>
    </location>
</feature>
<dbReference type="GO" id="GO:0016491">
    <property type="term" value="F:oxidoreductase activity"/>
    <property type="evidence" value="ECO:0007669"/>
    <property type="project" value="UniProtKB-KW"/>
</dbReference>
<evidence type="ECO:0000259" key="6">
    <source>
        <dbReference type="Pfam" id="PF08240"/>
    </source>
</evidence>
<comment type="cofactor">
    <cofactor evidence="4">
        <name>Zn(2+)</name>
        <dbReference type="ChEBI" id="CHEBI:29105"/>
    </cofactor>
</comment>
<dbReference type="InterPro" id="IPR011032">
    <property type="entry name" value="GroES-like_sf"/>
</dbReference>